<dbReference type="EMBL" id="BMLT01000004">
    <property type="protein sequence ID" value="GGO81054.1"/>
    <property type="molecule type" value="Genomic_DNA"/>
</dbReference>
<dbReference type="RefSeq" id="WP_188860363.1">
    <property type="nucleotide sequence ID" value="NZ_BMLT01000004.1"/>
</dbReference>
<keyword evidence="3" id="KW-1185">Reference proteome</keyword>
<evidence type="ECO:0000313" key="3">
    <source>
        <dbReference type="Proteomes" id="UP000599578"/>
    </source>
</evidence>
<comment type="caution">
    <text evidence="2">The sequence shown here is derived from an EMBL/GenBank/DDBJ whole genome shotgun (WGS) entry which is preliminary data.</text>
</comment>
<name>A0A917ZFI0_9GAMM</name>
<dbReference type="AlphaFoldDB" id="A0A917ZFI0"/>
<dbReference type="Proteomes" id="UP000599578">
    <property type="component" value="Unassembled WGS sequence"/>
</dbReference>
<reference evidence="2 3" key="1">
    <citation type="journal article" date="2014" name="Int. J. Syst. Evol. Microbiol.">
        <title>Complete genome sequence of Corynebacterium casei LMG S-19264T (=DSM 44701T), isolated from a smear-ripened cheese.</title>
        <authorList>
            <consortium name="US DOE Joint Genome Institute (JGI-PGF)"/>
            <person name="Walter F."/>
            <person name="Albersmeier A."/>
            <person name="Kalinowski J."/>
            <person name="Ruckert C."/>
        </authorList>
    </citation>
    <scope>NUCLEOTIDE SEQUENCE [LARGE SCALE GENOMIC DNA]</scope>
    <source>
        <strain evidence="2 3">CGMCC 1.7286</strain>
    </source>
</reference>
<feature type="compositionally biased region" description="Basic and acidic residues" evidence="1">
    <location>
        <begin position="58"/>
        <end position="68"/>
    </location>
</feature>
<dbReference type="Pfam" id="PF07023">
    <property type="entry name" value="DUF1315"/>
    <property type="match status" value="1"/>
</dbReference>
<organism evidence="2 3">
    <name type="scientific">Marinobacterium nitratireducens</name>
    <dbReference type="NCBI Taxonomy" id="518897"/>
    <lineage>
        <taxon>Bacteria</taxon>
        <taxon>Pseudomonadati</taxon>
        <taxon>Pseudomonadota</taxon>
        <taxon>Gammaproteobacteria</taxon>
        <taxon>Oceanospirillales</taxon>
        <taxon>Oceanospirillaceae</taxon>
        <taxon>Marinobacterium</taxon>
    </lineage>
</organism>
<evidence type="ECO:0008006" key="4">
    <source>
        <dbReference type="Google" id="ProtNLM"/>
    </source>
</evidence>
<proteinExistence type="predicted"/>
<dbReference type="InterPro" id="IPR009749">
    <property type="entry name" value="DUF1315"/>
</dbReference>
<evidence type="ECO:0000256" key="1">
    <source>
        <dbReference type="SAM" id="MobiDB-lite"/>
    </source>
</evidence>
<evidence type="ECO:0000313" key="2">
    <source>
        <dbReference type="EMBL" id="GGO81054.1"/>
    </source>
</evidence>
<accession>A0A917ZFI0</accession>
<feature type="region of interest" description="Disordered" evidence="1">
    <location>
        <begin position="58"/>
        <end position="87"/>
    </location>
</feature>
<sequence length="87" mass="10017">MTYEQLIEAMTPDMHRALKRAVELGKWPNGERLSEEQRSICLRAVITYDQRLPEAERTGFIDRTRPDGTQHGQDPLAPQTLKILDRG</sequence>
<protein>
    <recommendedName>
        <fullName evidence="4">DUF1315 family protein</fullName>
    </recommendedName>
</protein>
<gene>
    <name evidence="2" type="ORF">GCM10011348_19170</name>
</gene>